<dbReference type="InterPro" id="IPR009057">
    <property type="entry name" value="Homeodomain-like_sf"/>
</dbReference>
<gene>
    <name evidence="2" type="ORF">FTUN_5412</name>
</gene>
<dbReference type="InterPro" id="IPR038717">
    <property type="entry name" value="Tc1-like_DDE_dom"/>
</dbReference>
<dbReference type="RefSeq" id="WP_261361854.1">
    <property type="nucleotide sequence ID" value="NZ_CP053452.2"/>
</dbReference>
<keyword evidence="3" id="KW-1185">Reference proteome</keyword>
<evidence type="ECO:0000313" key="3">
    <source>
        <dbReference type="Proteomes" id="UP000503447"/>
    </source>
</evidence>
<feature type="domain" description="Tc1-like transposase DDE" evidence="1">
    <location>
        <begin position="209"/>
        <end position="311"/>
    </location>
</feature>
<dbReference type="SUPFAM" id="SSF46689">
    <property type="entry name" value="Homeodomain-like"/>
    <property type="match status" value="1"/>
</dbReference>
<sequence length="327" mass="36368">MAGKAAKIILSERQQKVLEEFRKSRTLGNSLVQRATIILLGFTGMWNEHIASRVGLNRTQVGIWRRRWRDAWEALCAWECTEPHRLREAIRDVLSDAPRPGAPVTFTAAQVSQIVALACESPTVSGRPINHWTLRELRDEALKREIVTAISASQIGRFLQQAAVQPHRKKMWLSTTEKDPQTFRAEVENVCRTYRDAPAKAAAEGTHTVSVDEATSLQALARTAPDKPARPDHVPKQEFEYTRHGTTTLTAGLDVVTGRIVCPTREATRTEPEFVAHITRTVDTDPDAEWIFVVDRLNTHLSEGLVTFVAGRCGTPDALGKKAPVAS</sequence>
<dbReference type="InterPro" id="IPR047655">
    <property type="entry name" value="Transpos_IS630-like"/>
</dbReference>
<evidence type="ECO:0000259" key="1">
    <source>
        <dbReference type="Pfam" id="PF13358"/>
    </source>
</evidence>
<dbReference type="Pfam" id="PF13565">
    <property type="entry name" value="HTH_32"/>
    <property type="match status" value="1"/>
</dbReference>
<dbReference type="EMBL" id="CP053452">
    <property type="protein sequence ID" value="QJW97832.1"/>
    <property type="molecule type" value="Genomic_DNA"/>
</dbReference>
<dbReference type="AlphaFoldDB" id="A0A6M5YXZ5"/>
<dbReference type="Pfam" id="PF13358">
    <property type="entry name" value="DDE_3"/>
    <property type="match status" value="1"/>
</dbReference>
<evidence type="ECO:0000313" key="2">
    <source>
        <dbReference type="EMBL" id="QJW97832.1"/>
    </source>
</evidence>
<dbReference type="NCBIfam" id="NF033545">
    <property type="entry name" value="transpos_IS630"/>
    <property type="match status" value="1"/>
</dbReference>
<organism evidence="2 3">
    <name type="scientific">Frigoriglobus tundricola</name>
    <dbReference type="NCBI Taxonomy" id="2774151"/>
    <lineage>
        <taxon>Bacteria</taxon>
        <taxon>Pseudomonadati</taxon>
        <taxon>Planctomycetota</taxon>
        <taxon>Planctomycetia</taxon>
        <taxon>Gemmatales</taxon>
        <taxon>Gemmataceae</taxon>
        <taxon>Frigoriglobus</taxon>
    </lineage>
</organism>
<protein>
    <recommendedName>
        <fullName evidence="1">Tc1-like transposase DDE domain-containing protein</fullName>
    </recommendedName>
</protein>
<name>A0A6M5YXZ5_9BACT</name>
<dbReference type="KEGG" id="ftj:FTUN_5412"/>
<accession>A0A6M5YXZ5</accession>
<proteinExistence type="predicted"/>
<dbReference type="Proteomes" id="UP000503447">
    <property type="component" value="Chromosome"/>
</dbReference>
<reference evidence="3" key="1">
    <citation type="submission" date="2020-05" db="EMBL/GenBank/DDBJ databases">
        <title>Frigoriglobus tundricola gen. nov., sp. nov., a psychrotolerant cellulolytic planctomycete of the family Gemmataceae with two divergent copies of 16S rRNA gene.</title>
        <authorList>
            <person name="Kulichevskaya I.S."/>
            <person name="Ivanova A.A."/>
            <person name="Naumoff D.G."/>
            <person name="Beletsky A.V."/>
            <person name="Rijpstra W.I.C."/>
            <person name="Sinninghe Damste J.S."/>
            <person name="Mardanov A.V."/>
            <person name="Ravin N.V."/>
            <person name="Dedysh S.N."/>
        </authorList>
    </citation>
    <scope>NUCLEOTIDE SEQUENCE [LARGE SCALE GENOMIC DNA]</scope>
    <source>
        <strain evidence="3">PL17</strain>
    </source>
</reference>